<proteinExistence type="predicted"/>
<organism evidence="2 3">
    <name type="scientific">Rhodopseudomonas julia</name>
    <dbReference type="NCBI Taxonomy" id="200617"/>
    <lineage>
        <taxon>Bacteria</taxon>
        <taxon>Pseudomonadati</taxon>
        <taxon>Pseudomonadota</taxon>
        <taxon>Alphaproteobacteria</taxon>
        <taxon>Hyphomicrobiales</taxon>
        <taxon>Nitrobacteraceae</taxon>
        <taxon>Rhodopseudomonas</taxon>
    </lineage>
</organism>
<feature type="chain" id="PRO_5046431534" description="Tat pathway signal sequence domain protein" evidence="1">
    <location>
        <begin position="29"/>
        <end position="162"/>
    </location>
</feature>
<protein>
    <recommendedName>
        <fullName evidence="4">Tat pathway signal sequence domain protein</fullName>
    </recommendedName>
</protein>
<evidence type="ECO:0008006" key="4">
    <source>
        <dbReference type="Google" id="ProtNLM"/>
    </source>
</evidence>
<evidence type="ECO:0000256" key="1">
    <source>
        <dbReference type="SAM" id="SignalP"/>
    </source>
</evidence>
<reference evidence="2 3" key="1">
    <citation type="submission" date="2023-07" db="EMBL/GenBank/DDBJ databases">
        <title>Genomic Encyclopedia of Type Strains, Phase IV (KMG-IV): sequencing the most valuable type-strain genomes for metagenomic binning, comparative biology and taxonomic classification.</title>
        <authorList>
            <person name="Goeker M."/>
        </authorList>
    </citation>
    <scope>NUCLEOTIDE SEQUENCE [LARGE SCALE GENOMIC DNA]</scope>
    <source>
        <strain evidence="2 3">DSM 11549</strain>
    </source>
</reference>
<sequence length="162" mass="17129">MSKTRWSGTRVALGVALISFGLAGSASAADGEIEVELNRLQQMEATCRLSLVFTNRLDVTIDQLELETVLFDPDGGAMRFLVLKSQPLIPGKIRVSQYDLADTQCSDVGSVLINDVVGCKGEGLKPATCLTKLVPSSRTDADLILTVSDQGKAATGGAEVTQ</sequence>
<dbReference type="RefSeq" id="WP_307152603.1">
    <property type="nucleotide sequence ID" value="NZ_JAUSUK010000001.1"/>
</dbReference>
<evidence type="ECO:0000313" key="3">
    <source>
        <dbReference type="Proteomes" id="UP001230253"/>
    </source>
</evidence>
<comment type="caution">
    <text evidence="2">The sequence shown here is derived from an EMBL/GenBank/DDBJ whole genome shotgun (WGS) entry which is preliminary data.</text>
</comment>
<evidence type="ECO:0000313" key="2">
    <source>
        <dbReference type="EMBL" id="MDQ0324294.1"/>
    </source>
</evidence>
<gene>
    <name evidence="2" type="ORF">J2R99_000143</name>
</gene>
<keyword evidence="3" id="KW-1185">Reference proteome</keyword>
<dbReference type="Proteomes" id="UP001230253">
    <property type="component" value="Unassembled WGS sequence"/>
</dbReference>
<dbReference type="EMBL" id="JAUSUK010000001">
    <property type="protein sequence ID" value="MDQ0324294.1"/>
    <property type="molecule type" value="Genomic_DNA"/>
</dbReference>
<feature type="signal peptide" evidence="1">
    <location>
        <begin position="1"/>
        <end position="28"/>
    </location>
</feature>
<accession>A0ABU0C2X0</accession>
<name>A0ABU0C2X0_9BRAD</name>
<keyword evidence="1" id="KW-0732">Signal</keyword>